<keyword evidence="3" id="KW-1185">Reference proteome</keyword>
<dbReference type="PANTHER" id="PTHR38775">
    <property type="entry name" value="INNER MEMBRANE PROTEIN-RELATED"/>
    <property type="match status" value="1"/>
</dbReference>
<evidence type="ECO:0000313" key="2">
    <source>
        <dbReference type="EMBL" id="RUO74855.1"/>
    </source>
</evidence>
<evidence type="ECO:0000256" key="1">
    <source>
        <dbReference type="SAM" id="Phobius"/>
    </source>
</evidence>
<feature type="transmembrane region" description="Helical" evidence="1">
    <location>
        <begin position="40"/>
        <end position="59"/>
    </location>
</feature>
<dbReference type="STRING" id="1122124.GCA_000423165_00242"/>
<keyword evidence="1" id="KW-0812">Transmembrane</keyword>
<evidence type="ECO:0000313" key="3">
    <source>
        <dbReference type="Proteomes" id="UP000287022"/>
    </source>
</evidence>
<dbReference type="AlphaFoldDB" id="A0A432ZA89"/>
<dbReference type="EMBL" id="PIQE01000001">
    <property type="protein sequence ID" value="RUO74855.1"/>
    <property type="molecule type" value="Genomic_DNA"/>
</dbReference>
<comment type="caution">
    <text evidence="2">The sequence shown here is derived from an EMBL/GenBank/DDBJ whole genome shotgun (WGS) entry which is preliminary data.</text>
</comment>
<accession>A0A432ZA89</accession>
<sequence>MATGCSRTMAITTRKSDGATLLTFVSRCSRRGLLMTTTIWLGRGLFAIVWGAMIANLVWPFPGKGFALFLILLFLLLGLHLVQLLMFATVYREHIQWRRGDYWQIVAFGVVGWMAIVQAQAKRQPPQTD</sequence>
<name>A0A432ZA89_9GAMM</name>
<protein>
    <submittedName>
        <fullName evidence="2">DUF1145 domain-containing protein</fullName>
    </submittedName>
</protein>
<proteinExistence type="predicted"/>
<keyword evidence="1" id="KW-1133">Transmembrane helix</keyword>
<dbReference type="InterPro" id="IPR009525">
    <property type="entry name" value="DUF1145"/>
</dbReference>
<dbReference type="PANTHER" id="PTHR38775:SF1">
    <property type="entry name" value="INNER MEMBRANE PROTEIN"/>
    <property type="match status" value="1"/>
</dbReference>
<feature type="transmembrane region" description="Helical" evidence="1">
    <location>
        <begin position="65"/>
        <end position="90"/>
    </location>
</feature>
<dbReference type="Pfam" id="PF06611">
    <property type="entry name" value="DUF1145"/>
    <property type="match status" value="1"/>
</dbReference>
<gene>
    <name evidence="2" type="ORF">CWI80_05855</name>
</gene>
<dbReference type="Proteomes" id="UP000287022">
    <property type="component" value="Unassembled WGS sequence"/>
</dbReference>
<reference evidence="3" key="1">
    <citation type="journal article" date="2018" name="Front. Microbiol.">
        <title>Genome-Based Analysis Reveals the Taxonomy and Diversity of the Family Idiomarinaceae.</title>
        <authorList>
            <person name="Liu Y."/>
            <person name="Lai Q."/>
            <person name="Shao Z."/>
        </authorList>
    </citation>
    <scope>NUCLEOTIDE SEQUENCE [LARGE SCALE GENOMIC DNA]</scope>
    <source>
        <strain evidence="3">c121</strain>
    </source>
</reference>
<keyword evidence="1" id="KW-0472">Membrane</keyword>
<organism evidence="2 3">
    <name type="scientific">Pseudidiomarina sediminum</name>
    <dbReference type="NCBI Taxonomy" id="431675"/>
    <lineage>
        <taxon>Bacteria</taxon>
        <taxon>Pseudomonadati</taxon>
        <taxon>Pseudomonadota</taxon>
        <taxon>Gammaproteobacteria</taxon>
        <taxon>Alteromonadales</taxon>
        <taxon>Idiomarinaceae</taxon>
        <taxon>Pseudidiomarina</taxon>
    </lineage>
</organism>
<feature type="transmembrane region" description="Helical" evidence="1">
    <location>
        <begin position="102"/>
        <end position="121"/>
    </location>
</feature>